<gene>
    <name evidence="4" type="ORF">NEQG_01128</name>
</gene>
<keyword evidence="2" id="KW-0227">DNA damage</keyword>
<evidence type="ECO:0000256" key="1">
    <source>
        <dbReference type="ARBA" id="ARBA00006082"/>
    </source>
</evidence>
<dbReference type="GO" id="GO:0005524">
    <property type="term" value="F:ATP binding"/>
    <property type="evidence" value="ECO:0007669"/>
    <property type="project" value="InterPro"/>
</dbReference>
<evidence type="ECO:0000313" key="4">
    <source>
        <dbReference type="EMBL" id="EIJ88438.1"/>
    </source>
</evidence>
<dbReference type="InterPro" id="IPR038973">
    <property type="entry name" value="MutL/Mlh/Pms-like"/>
</dbReference>
<dbReference type="Gene3D" id="3.30.565.10">
    <property type="entry name" value="Histidine kinase-like ATPase, C-terminal domain"/>
    <property type="match status" value="1"/>
</dbReference>
<dbReference type="CDD" id="cd16926">
    <property type="entry name" value="HATPase_MutL-MLH-PMS-like"/>
    <property type="match status" value="1"/>
</dbReference>
<dbReference type="HOGENOM" id="CLU_004131_3_0_1"/>
<evidence type="ECO:0000256" key="2">
    <source>
        <dbReference type="ARBA" id="ARBA00022763"/>
    </source>
</evidence>
<dbReference type="VEuPathDB" id="MicrosporidiaDB:NEQG_01128"/>
<evidence type="ECO:0000313" key="5">
    <source>
        <dbReference type="Proteomes" id="UP000002872"/>
    </source>
</evidence>
<dbReference type="PROSITE" id="PS00058">
    <property type="entry name" value="DNA_MISMATCH_REPAIR_1"/>
    <property type="match status" value="1"/>
</dbReference>
<keyword evidence="5" id="KW-1185">Reference proteome</keyword>
<dbReference type="GO" id="GO:0030983">
    <property type="term" value="F:mismatched DNA binding"/>
    <property type="evidence" value="ECO:0007669"/>
    <property type="project" value="InterPro"/>
</dbReference>
<keyword evidence="3" id="KW-0234">DNA repair</keyword>
<dbReference type="PANTHER" id="PTHR10073">
    <property type="entry name" value="DNA MISMATCH REPAIR PROTEIN MLH, PMS, MUTL"/>
    <property type="match status" value="1"/>
</dbReference>
<dbReference type="GO" id="GO:0006298">
    <property type="term" value="P:mismatch repair"/>
    <property type="evidence" value="ECO:0007669"/>
    <property type="project" value="InterPro"/>
</dbReference>
<dbReference type="GO" id="GO:0032300">
    <property type="term" value="C:mismatch repair complex"/>
    <property type="evidence" value="ECO:0007669"/>
    <property type="project" value="InterPro"/>
</dbReference>
<evidence type="ECO:0000256" key="3">
    <source>
        <dbReference type="ARBA" id="ARBA00023204"/>
    </source>
</evidence>
<dbReference type="PANTHER" id="PTHR10073:SF12">
    <property type="entry name" value="DNA MISMATCH REPAIR PROTEIN MLH1"/>
    <property type="match status" value="1"/>
</dbReference>
<dbReference type="InterPro" id="IPR002099">
    <property type="entry name" value="MutL/Mlh/PMS"/>
</dbReference>
<sequence>MTITLLPKEVIERISAGEVITSPTALIKEVLENSLDSNTTTIRITISDTLLDRIVIEDTGCGINKADLDLLCTKHATSKLSQYNDLYSINTLGFRGEALASISMLSHITVSTSTDSIIGHEVKYEKQKLIKQKEITCKKGTKIEITDLFYNCNKKYKKFINNKTEIIKIFQIISKYSIIYTGVLFEVVKGSELKRYNVRSNKNHTLSEIFTPGLVNELVNIKFSTQLSLSNVHYNMYVSHSNLSLLSPVFILFINKRLVEIKK</sequence>
<reference evidence="4" key="1">
    <citation type="submission" date="2011-01" db="EMBL/GenBank/DDBJ databases">
        <title>The Genome Sequence of Nematocida parisii strain ERTm3.</title>
        <authorList>
            <consortium name="The Broad Institute Genome Sequencing Platform"/>
            <consortium name="The Broad Institute Genome Sequencing Center for Infectious Disease"/>
            <person name="Cuomo C."/>
            <person name="Troemel E."/>
            <person name="Young S.K."/>
            <person name="Zeng Q."/>
            <person name="Gargeya S."/>
            <person name="Fitzgerald M."/>
            <person name="Haas B."/>
            <person name="Abouelleil A."/>
            <person name="Alvarado L."/>
            <person name="Arachchi H.M."/>
            <person name="Berlin A."/>
            <person name="Chapman S.B."/>
            <person name="Gearin G."/>
            <person name="Goldberg J."/>
            <person name="Griggs A."/>
            <person name="Gujja S."/>
            <person name="Hansen M."/>
            <person name="Heiman D."/>
            <person name="Howarth C."/>
            <person name="Larimer J."/>
            <person name="Lui A."/>
            <person name="MacDonald P.J.P."/>
            <person name="McCowen C."/>
            <person name="Montmayeur A."/>
            <person name="Murphy C."/>
            <person name="Neiman D."/>
            <person name="Pearson M."/>
            <person name="Priest M."/>
            <person name="Roberts A."/>
            <person name="Saif S."/>
            <person name="Shea T."/>
            <person name="Sisk P."/>
            <person name="Stolte C."/>
            <person name="Sykes S."/>
            <person name="Wortman J."/>
            <person name="Nusbaum C."/>
            <person name="Birren B."/>
        </authorList>
    </citation>
    <scope>NUCLEOTIDE SEQUENCE</scope>
    <source>
        <strain evidence="4">ERTm3</strain>
    </source>
</reference>
<dbReference type="InterPro" id="IPR014762">
    <property type="entry name" value="DNA_mismatch_repair_CS"/>
</dbReference>
<dbReference type="Pfam" id="PF13589">
    <property type="entry name" value="HATPase_c_3"/>
    <property type="match status" value="1"/>
</dbReference>
<accession>I3EGU1</accession>
<proteinExistence type="inferred from homology"/>
<dbReference type="InterPro" id="IPR036890">
    <property type="entry name" value="HATPase_C_sf"/>
</dbReference>
<dbReference type="EMBL" id="GL870878">
    <property type="protein sequence ID" value="EIJ88438.1"/>
    <property type="molecule type" value="Genomic_DNA"/>
</dbReference>
<protein>
    <submittedName>
        <fullName evidence="4">DNA mismatch repair protein mlh1</fullName>
    </submittedName>
</protein>
<dbReference type="SUPFAM" id="SSF55874">
    <property type="entry name" value="ATPase domain of HSP90 chaperone/DNA topoisomerase II/histidine kinase"/>
    <property type="match status" value="1"/>
</dbReference>
<dbReference type="GO" id="GO:0140664">
    <property type="term" value="F:ATP-dependent DNA damage sensor activity"/>
    <property type="evidence" value="ECO:0007669"/>
    <property type="project" value="InterPro"/>
</dbReference>
<dbReference type="FunFam" id="3.30.565.10:FF:000003">
    <property type="entry name" value="DNA mismatch repair endonuclease MutL"/>
    <property type="match status" value="1"/>
</dbReference>
<dbReference type="InParanoid" id="I3EGU1"/>
<dbReference type="GO" id="GO:0016887">
    <property type="term" value="F:ATP hydrolysis activity"/>
    <property type="evidence" value="ECO:0007669"/>
    <property type="project" value="InterPro"/>
</dbReference>
<name>I3EGU1_NEMP3</name>
<dbReference type="Proteomes" id="UP000002872">
    <property type="component" value="Unassembled WGS sequence"/>
</dbReference>
<dbReference type="STRING" id="935791.I3EGU1"/>
<dbReference type="NCBIfam" id="TIGR00585">
    <property type="entry name" value="mutl"/>
    <property type="match status" value="1"/>
</dbReference>
<dbReference type="OMA" id="AKHERAC"/>
<dbReference type="AlphaFoldDB" id="I3EGU1"/>
<organism evidence="4 5">
    <name type="scientific">Nematocida parisii (strain ERTm3)</name>
    <name type="common">Nematode killer fungus</name>
    <dbReference type="NCBI Taxonomy" id="935791"/>
    <lineage>
        <taxon>Eukaryota</taxon>
        <taxon>Fungi</taxon>
        <taxon>Fungi incertae sedis</taxon>
        <taxon>Microsporidia</taxon>
        <taxon>Nematocida</taxon>
    </lineage>
</organism>
<dbReference type="OrthoDB" id="10263226at2759"/>
<comment type="similarity">
    <text evidence="1">Belongs to the DNA mismatch repair MutL/HexB family.</text>
</comment>